<evidence type="ECO:0000256" key="9">
    <source>
        <dbReference type="ARBA" id="ARBA00023136"/>
    </source>
</evidence>
<sequence>MESKSSLQWKRAALMAKTITAFKETIDVDSDEDVDTKQQIKYGKPSQAAWAIFSEYCDNSTIHGIKYLGEQKRPCLERLFWIMVFVFSIYLCASLTMNIWWKWNNNPVIVSFAEKSTPVWQIPFPAVTVCTETKSRQRFFNFTEMYWRSKDLENNEPVEPLTEEEKNRLDAAFLVCEAHLSSEQTGFNQTNGSELIDILGTIMPQFGTTFEQCRWRNVNQTCDQLFYKYLTDDGICYSFNTLSSEEVFRSESLIDDFKFETEKRNRTDWNVELGYKDNAEPETYPHRVLGPGAKAGLDLVLRGIAEDFDNLCRGPVQGFKILLTTPGEMAQASRQYFRIPFGQEVLIAIKPKIITTSDGLQHYEPSRRQCYFQNERYLSYFQNYTQNNCELECLSNFTMHTCGCVKFSMPRTEDIPVCGSGKINCMNEAEDQLSMREFEQGIATSGENYRGPTSCNCLPSCTSIAYEAEISQADYDHQLSMKNRDGESNLNDADAGEPKRSRLSIFFKEAQFLTSKRSELYGTTDFLANCGGLLGLFMGVSTLSIVEIIYFCTVRLITNLKMRRKKRKEMKTLENGDDKKA</sequence>
<dbReference type="Pfam" id="PF00858">
    <property type="entry name" value="ASC"/>
    <property type="match status" value="1"/>
</dbReference>
<keyword evidence="3 12" id="KW-0813">Transport</keyword>
<feature type="transmembrane region" description="Helical" evidence="13">
    <location>
        <begin position="533"/>
        <end position="558"/>
    </location>
</feature>
<evidence type="ECO:0000256" key="2">
    <source>
        <dbReference type="ARBA" id="ARBA00007193"/>
    </source>
</evidence>
<dbReference type="AlphaFoldDB" id="A0A0L0CPJ6"/>
<comment type="similarity">
    <text evidence="2 12">Belongs to the amiloride-sensitive sodium channel (TC 1.A.6) family.</text>
</comment>
<dbReference type="OMA" id="IIHEYCD"/>
<dbReference type="GO" id="GO:0015280">
    <property type="term" value="F:ligand-gated sodium channel activity"/>
    <property type="evidence" value="ECO:0007669"/>
    <property type="project" value="TreeGrafter"/>
</dbReference>
<keyword evidence="7" id="KW-0915">Sodium</keyword>
<feature type="transmembrane region" description="Helical" evidence="13">
    <location>
        <begin position="79"/>
        <end position="101"/>
    </location>
</feature>
<reference evidence="14 15" key="1">
    <citation type="journal article" date="2015" name="Nat. Commun.">
        <title>Lucilia cuprina genome unlocks parasitic fly biology to underpin future interventions.</title>
        <authorList>
            <person name="Anstead C.A."/>
            <person name="Korhonen P.K."/>
            <person name="Young N.D."/>
            <person name="Hall R.S."/>
            <person name="Jex A.R."/>
            <person name="Murali S.C."/>
            <person name="Hughes D.S."/>
            <person name="Lee S.F."/>
            <person name="Perry T."/>
            <person name="Stroehlein A.J."/>
            <person name="Ansell B.R."/>
            <person name="Breugelmans B."/>
            <person name="Hofmann A."/>
            <person name="Qu J."/>
            <person name="Dugan S."/>
            <person name="Lee S.L."/>
            <person name="Chao H."/>
            <person name="Dinh H."/>
            <person name="Han Y."/>
            <person name="Doddapaneni H.V."/>
            <person name="Worley K.C."/>
            <person name="Muzny D.M."/>
            <person name="Ioannidis P."/>
            <person name="Waterhouse R.M."/>
            <person name="Zdobnov E.M."/>
            <person name="James P.J."/>
            <person name="Bagnall N.H."/>
            <person name="Kotze A.C."/>
            <person name="Gibbs R.A."/>
            <person name="Richards S."/>
            <person name="Batterham P."/>
            <person name="Gasser R.B."/>
        </authorList>
    </citation>
    <scope>NUCLEOTIDE SEQUENCE [LARGE SCALE GENOMIC DNA]</scope>
    <source>
        <strain evidence="14 15">LS</strain>
        <tissue evidence="14">Full body</tissue>
    </source>
</reference>
<evidence type="ECO:0000313" key="15">
    <source>
        <dbReference type="Proteomes" id="UP000037069"/>
    </source>
</evidence>
<accession>A0A0L0CPJ6</accession>
<keyword evidence="8 12" id="KW-0406">Ion transport</keyword>
<keyword evidence="11 12" id="KW-0407">Ion channel</keyword>
<dbReference type="GO" id="GO:0005886">
    <property type="term" value="C:plasma membrane"/>
    <property type="evidence" value="ECO:0007669"/>
    <property type="project" value="TreeGrafter"/>
</dbReference>
<evidence type="ECO:0000256" key="5">
    <source>
        <dbReference type="ARBA" id="ARBA00022692"/>
    </source>
</evidence>
<keyword evidence="9 13" id="KW-0472">Membrane</keyword>
<evidence type="ECO:0000256" key="6">
    <source>
        <dbReference type="ARBA" id="ARBA00022989"/>
    </source>
</evidence>
<name>A0A0L0CPJ6_LUCCU</name>
<evidence type="ECO:0000256" key="8">
    <source>
        <dbReference type="ARBA" id="ARBA00023065"/>
    </source>
</evidence>
<comment type="caution">
    <text evidence="14">The sequence shown here is derived from an EMBL/GenBank/DDBJ whole genome shotgun (WGS) entry which is preliminary data.</text>
</comment>
<keyword evidence="6 13" id="KW-1133">Transmembrane helix</keyword>
<evidence type="ECO:0000256" key="4">
    <source>
        <dbReference type="ARBA" id="ARBA00022461"/>
    </source>
</evidence>
<keyword evidence="15" id="KW-1185">Reference proteome</keyword>
<keyword evidence="10 12" id="KW-0739">Sodium transport</keyword>
<dbReference type="FunFam" id="1.10.287.770:FF:000008">
    <property type="entry name" value="pickpocket protein 28"/>
    <property type="match status" value="1"/>
</dbReference>
<evidence type="ECO:0000256" key="7">
    <source>
        <dbReference type="ARBA" id="ARBA00023053"/>
    </source>
</evidence>
<dbReference type="STRING" id="7375.A0A0L0CPJ6"/>
<dbReference type="Gene3D" id="1.10.287.770">
    <property type="entry name" value="YojJ-like"/>
    <property type="match status" value="1"/>
</dbReference>
<evidence type="ECO:0000256" key="11">
    <source>
        <dbReference type="ARBA" id="ARBA00023303"/>
    </source>
</evidence>
<dbReference type="EMBL" id="JRES01000080">
    <property type="protein sequence ID" value="KNC34298.1"/>
    <property type="molecule type" value="Genomic_DNA"/>
</dbReference>
<dbReference type="Proteomes" id="UP000037069">
    <property type="component" value="Unassembled WGS sequence"/>
</dbReference>
<evidence type="ECO:0000256" key="12">
    <source>
        <dbReference type="RuleBase" id="RU000679"/>
    </source>
</evidence>
<protein>
    <submittedName>
        <fullName evidence="14">Pickpocket protein 28</fullName>
    </submittedName>
</protein>
<evidence type="ECO:0000313" key="14">
    <source>
        <dbReference type="EMBL" id="KNC34298.1"/>
    </source>
</evidence>
<dbReference type="Gene3D" id="2.60.470.10">
    <property type="entry name" value="Acid-sensing ion channels like domains"/>
    <property type="match status" value="1"/>
</dbReference>
<feature type="non-terminal residue" evidence="14">
    <location>
        <position position="581"/>
    </location>
</feature>
<keyword evidence="5 12" id="KW-0812">Transmembrane</keyword>
<dbReference type="PANTHER" id="PTHR11690">
    <property type="entry name" value="AMILORIDE-SENSITIVE SODIUM CHANNEL-RELATED"/>
    <property type="match status" value="1"/>
</dbReference>
<dbReference type="OrthoDB" id="6021021at2759"/>
<evidence type="ECO:0000256" key="1">
    <source>
        <dbReference type="ARBA" id="ARBA00004141"/>
    </source>
</evidence>
<evidence type="ECO:0000256" key="10">
    <source>
        <dbReference type="ARBA" id="ARBA00023201"/>
    </source>
</evidence>
<evidence type="ECO:0000256" key="3">
    <source>
        <dbReference type="ARBA" id="ARBA00022448"/>
    </source>
</evidence>
<evidence type="ECO:0000256" key="13">
    <source>
        <dbReference type="SAM" id="Phobius"/>
    </source>
</evidence>
<comment type="subcellular location">
    <subcellularLocation>
        <location evidence="1">Membrane</location>
        <topology evidence="1">Multi-pass membrane protein</topology>
    </subcellularLocation>
</comment>
<dbReference type="InterPro" id="IPR001873">
    <property type="entry name" value="ENaC"/>
</dbReference>
<organism evidence="14 15">
    <name type="scientific">Lucilia cuprina</name>
    <name type="common">Green bottle fly</name>
    <name type="synonym">Australian sheep blowfly</name>
    <dbReference type="NCBI Taxonomy" id="7375"/>
    <lineage>
        <taxon>Eukaryota</taxon>
        <taxon>Metazoa</taxon>
        <taxon>Ecdysozoa</taxon>
        <taxon>Arthropoda</taxon>
        <taxon>Hexapoda</taxon>
        <taxon>Insecta</taxon>
        <taxon>Pterygota</taxon>
        <taxon>Neoptera</taxon>
        <taxon>Endopterygota</taxon>
        <taxon>Diptera</taxon>
        <taxon>Brachycera</taxon>
        <taxon>Muscomorpha</taxon>
        <taxon>Oestroidea</taxon>
        <taxon>Calliphoridae</taxon>
        <taxon>Luciliinae</taxon>
        <taxon>Lucilia</taxon>
    </lineage>
</organism>
<dbReference type="PRINTS" id="PR01078">
    <property type="entry name" value="AMINACHANNEL"/>
</dbReference>
<dbReference type="PANTHER" id="PTHR11690:SF288">
    <property type="entry name" value="AMILORIDE-SENSITIVE NA+ CHANNEL-RELATED"/>
    <property type="match status" value="1"/>
</dbReference>
<keyword evidence="4 12" id="KW-0894">Sodium channel</keyword>
<proteinExistence type="inferred from homology"/>
<gene>
    <name evidence="14" type="ORF">FF38_05967</name>
</gene>